<dbReference type="Gene3D" id="3.30.70.330">
    <property type="match status" value="2"/>
</dbReference>
<dbReference type="Pfam" id="PF23085">
    <property type="entry name" value="RRM_PARP14_3"/>
    <property type="match status" value="1"/>
</dbReference>
<dbReference type="Pfam" id="PF23245">
    <property type="entry name" value="RRM_PARP14_2"/>
    <property type="match status" value="1"/>
</dbReference>
<evidence type="ECO:0008006" key="5">
    <source>
        <dbReference type="Google" id="ProtNLM"/>
    </source>
</evidence>
<dbReference type="InParanoid" id="A0A672TNI7"/>
<dbReference type="AlphaFoldDB" id="A0A672TNI7"/>
<feature type="domain" description="PARP14 second RRM" evidence="2">
    <location>
        <begin position="136"/>
        <end position="214"/>
    </location>
</feature>
<name>A0A672TNI7_STRHB</name>
<evidence type="ECO:0000313" key="3">
    <source>
        <dbReference type="Ensembl" id="ENSSHBP00005002446.1"/>
    </source>
</evidence>
<proteinExistence type="predicted"/>
<evidence type="ECO:0000313" key="4">
    <source>
        <dbReference type="Proteomes" id="UP000472266"/>
    </source>
</evidence>
<accession>A0A672TNI7</accession>
<keyword evidence="4" id="KW-1185">Reference proteome</keyword>
<evidence type="ECO:0000259" key="2">
    <source>
        <dbReference type="Pfam" id="PF23245"/>
    </source>
</evidence>
<reference evidence="3" key="2">
    <citation type="submission" date="2025-08" db="UniProtKB">
        <authorList>
            <consortium name="Ensembl"/>
        </authorList>
    </citation>
    <scope>IDENTIFICATION</scope>
</reference>
<dbReference type="OMA" id="RIKSHEP"/>
<organism evidence="3 4">
    <name type="scientific">Strigops habroptila</name>
    <name type="common">Kakapo</name>
    <dbReference type="NCBI Taxonomy" id="2489341"/>
    <lineage>
        <taxon>Eukaryota</taxon>
        <taxon>Metazoa</taxon>
        <taxon>Chordata</taxon>
        <taxon>Craniata</taxon>
        <taxon>Vertebrata</taxon>
        <taxon>Euteleostomi</taxon>
        <taxon>Archelosauria</taxon>
        <taxon>Archosauria</taxon>
        <taxon>Dinosauria</taxon>
        <taxon>Saurischia</taxon>
        <taxon>Theropoda</taxon>
        <taxon>Coelurosauria</taxon>
        <taxon>Aves</taxon>
        <taxon>Neognathae</taxon>
        <taxon>Neoaves</taxon>
        <taxon>Telluraves</taxon>
        <taxon>Australaves</taxon>
        <taxon>Psittaciformes</taxon>
        <taxon>Psittacidae</taxon>
        <taxon>Strigops</taxon>
    </lineage>
</organism>
<protein>
    <recommendedName>
        <fullName evidence="5">PAR14 polymerase</fullName>
    </recommendedName>
</protein>
<evidence type="ECO:0000259" key="1">
    <source>
        <dbReference type="Pfam" id="PF23222"/>
    </source>
</evidence>
<reference evidence="3 4" key="1">
    <citation type="submission" date="2019-11" db="EMBL/GenBank/DDBJ databases">
        <title>Strigops habroptila (kakapo) genome, bStrHab1, primary haplotype, v2.</title>
        <authorList>
            <person name="Jarvis E.D."/>
            <person name="Howard J."/>
            <person name="Rhie A."/>
            <person name="Phillippy A."/>
            <person name="Korlach J."/>
            <person name="Digby A."/>
            <person name="Iorns D."/>
            <person name="Eason D."/>
            <person name="Robertson B."/>
            <person name="Raemaekers T."/>
            <person name="Howe K."/>
            <person name="Lewin H."/>
            <person name="Damas J."/>
            <person name="Hastie A."/>
            <person name="Tracey A."/>
            <person name="Chow W."/>
            <person name="Fedrigo O."/>
        </authorList>
    </citation>
    <scope>NUCLEOTIDE SEQUENCE [LARGE SCALE GENOMIC DNA]</scope>
</reference>
<dbReference type="Pfam" id="PF23222">
    <property type="entry name" value="RRM_PARP14_1"/>
    <property type="match status" value="1"/>
</dbReference>
<dbReference type="Ensembl" id="ENSSHBT00005003031.1">
    <property type="protein sequence ID" value="ENSSHBP00005002446.1"/>
    <property type="gene ID" value="ENSSHBG00005002281.1"/>
</dbReference>
<feature type="domain" description="PAR14-like first RRM" evidence="1">
    <location>
        <begin position="11"/>
        <end position="88"/>
    </location>
</feature>
<reference evidence="3" key="3">
    <citation type="submission" date="2025-09" db="UniProtKB">
        <authorList>
            <consortium name="Ensembl"/>
        </authorList>
    </citation>
    <scope>IDENTIFICATION</scope>
</reference>
<dbReference type="InterPro" id="IPR012677">
    <property type="entry name" value="Nucleotide-bd_a/b_plait_sf"/>
</dbReference>
<dbReference type="InterPro" id="IPR057051">
    <property type="entry name" value="PARP14_RPM_1"/>
</dbReference>
<dbReference type="InterPro" id="IPR057050">
    <property type="entry name" value="RRM_PARP14_2"/>
</dbReference>
<dbReference type="Proteomes" id="UP000472266">
    <property type="component" value="Chromosome 6"/>
</dbReference>
<dbReference type="GeneTree" id="ENSGT00940000154311"/>
<sequence>MAGQRPGGFPLLVRGDWGSAEPPPALRKKLLCYFQSQKRSGGGECELRAATGLSLGFFWFYLVKQRVLERQSHELRLGEKGKLKLIVTEPDTALAAEEEAFEEKLTLQKAESCVANSELQEEADSAMNVAEKPREISPSVVFENIQECSPKCLRLLLENISGLAADDDFTVEVIPEINVAVATFTKSIDTEEFVKKCSQNKRVKKFKMTARLLELTRSIKAENIPASISTDYITVYFESVRNGGGPVSDVQLFPEENLAIITFCDHKGNTLLSLTKLLSGRGPERK</sequence>